<comment type="subunit">
    <text evidence="13">Homodimer.</text>
</comment>
<feature type="binding site" evidence="13">
    <location>
        <position position="258"/>
    </location>
    <ligand>
        <name>1-deoxy-D-xylulose 5-phosphate</name>
        <dbReference type="ChEBI" id="CHEBI:57792"/>
    </ligand>
</feature>
<feature type="binding site" evidence="13">
    <location>
        <position position="245"/>
    </location>
    <ligand>
        <name>NADPH</name>
        <dbReference type="ChEBI" id="CHEBI:57783"/>
    </ligand>
</feature>
<dbReference type="Pfam" id="PF08436">
    <property type="entry name" value="DXP_redisom_C"/>
    <property type="match status" value="1"/>
</dbReference>
<keyword evidence="9 13" id="KW-0414">Isoprene biosynthesis</keyword>
<gene>
    <name evidence="13 17" type="primary">dxr</name>
    <name evidence="17" type="ordered locus">SPC_0236</name>
</gene>
<evidence type="ECO:0000256" key="4">
    <source>
        <dbReference type="ARBA" id="ARBA00012366"/>
    </source>
</evidence>
<evidence type="ECO:0000313" key="17">
    <source>
        <dbReference type="EMBL" id="ACN44425.1"/>
    </source>
</evidence>
<feature type="binding site" evidence="13">
    <location>
        <position position="40"/>
    </location>
    <ligand>
        <name>NADPH</name>
        <dbReference type="ChEBI" id="CHEBI:57783"/>
    </ligand>
</feature>
<dbReference type="HAMAP" id="MF_00183">
    <property type="entry name" value="DXP_reductoisom"/>
    <property type="match status" value="1"/>
</dbReference>
<dbReference type="NCBIfam" id="TIGR00243">
    <property type="entry name" value="Dxr"/>
    <property type="match status" value="1"/>
</dbReference>
<evidence type="ECO:0000313" key="18">
    <source>
        <dbReference type="Proteomes" id="UP000001599"/>
    </source>
</evidence>
<feature type="binding site" evidence="13">
    <location>
        <position position="261"/>
    </location>
    <ligand>
        <name>Mn(2+)</name>
        <dbReference type="ChEBI" id="CHEBI:29035"/>
    </ligand>
</feature>
<dbReference type="NCBIfam" id="NF003938">
    <property type="entry name" value="PRK05447.1-1"/>
    <property type="match status" value="1"/>
</dbReference>
<evidence type="ECO:0000256" key="8">
    <source>
        <dbReference type="ARBA" id="ARBA00023211"/>
    </source>
</evidence>
<evidence type="ECO:0000256" key="7">
    <source>
        <dbReference type="ARBA" id="ARBA00023002"/>
    </source>
</evidence>
<keyword evidence="6 13" id="KW-0521">NADP</keyword>
<feature type="binding site" evidence="13">
    <location>
        <position position="67"/>
    </location>
    <ligand>
        <name>NADPH</name>
        <dbReference type="ChEBI" id="CHEBI:57783"/>
    </ligand>
</feature>
<feature type="binding site" evidence="13">
    <location>
        <position position="43"/>
    </location>
    <ligand>
        <name>NADPH</name>
        <dbReference type="ChEBI" id="CHEBI:57783"/>
    </ligand>
</feature>
<dbReference type="Proteomes" id="UP000001599">
    <property type="component" value="Chromosome"/>
</dbReference>
<dbReference type="GO" id="GO:0070402">
    <property type="term" value="F:NADPH binding"/>
    <property type="evidence" value="ECO:0007669"/>
    <property type="project" value="InterPro"/>
</dbReference>
<keyword evidence="13" id="KW-0460">Magnesium</keyword>
<dbReference type="FunFam" id="3.40.50.720:FF:000045">
    <property type="entry name" value="1-deoxy-D-xylulose 5-phosphate reductoisomerase"/>
    <property type="match status" value="1"/>
</dbReference>
<feature type="domain" description="1-deoxy-D-xylulose 5-phosphate reductoisomerase C-terminal" evidence="15">
    <location>
        <begin position="176"/>
        <end position="269"/>
    </location>
</feature>
<feature type="binding site" evidence="13">
    <location>
        <position position="182"/>
    </location>
    <ligand>
        <name>Mn(2+)</name>
        <dbReference type="ChEBI" id="CHEBI:29035"/>
    </ligand>
</feature>
<feature type="binding site" evidence="13">
    <location>
        <position position="261"/>
    </location>
    <ligand>
        <name>1-deoxy-D-xylulose 5-phosphate</name>
        <dbReference type="ChEBI" id="CHEBI:57792"/>
    </ligand>
</feature>
<evidence type="ECO:0000256" key="12">
    <source>
        <dbReference type="ARBA" id="ARBA00071224"/>
    </source>
</evidence>
<proteinExistence type="inferred from homology"/>
<dbReference type="HOGENOM" id="CLU_035714_4_0_6"/>
<feature type="domain" description="DXP reductoisomerase C-terminal" evidence="16">
    <location>
        <begin position="301"/>
        <end position="417"/>
    </location>
</feature>
<dbReference type="SUPFAM" id="SSF69055">
    <property type="entry name" value="1-deoxy-D-xylulose-5-phosphate reductoisomerase, C-terminal domain"/>
    <property type="match status" value="1"/>
</dbReference>
<dbReference type="Gene3D" id="3.40.50.720">
    <property type="entry name" value="NAD(P)-binding Rossmann-like Domain"/>
    <property type="match status" value="1"/>
</dbReference>
<dbReference type="InterPro" id="IPR036169">
    <property type="entry name" value="DXPR_C_sf"/>
</dbReference>
<dbReference type="AlphaFoldDB" id="C0Q6J6"/>
<dbReference type="KEGG" id="sei:SPC_0236"/>
<dbReference type="FunFam" id="1.10.1740.10:FF:000004">
    <property type="entry name" value="1-deoxy-D-xylulose 5-phosphate reductoisomerase"/>
    <property type="match status" value="1"/>
</dbReference>
<dbReference type="Pfam" id="PF13288">
    <property type="entry name" value="DXPR_C"/>
    <property type="match status" value="1"/>
</dbReference>
<feature type="binding site" evidence="13">
    <location>
        <position position="66"/>
    </location>
    <ligand>
        <name>NADPH</name>
        <dbReference type="ChEBI" id="CHEBI:57783"/>
    </ligand>
</feature>
<feature type="domain" description="1-deoxy-D-xylulose 5-phosphate reductoisomerase N-terminal" evidence="14">
    <location>
        <begin position="34"/>
        <end position="162"/>
    </location>
</feature>
<dbReference type="GO" id="GO:0030145">
    <property type="term" value="F:manganese ion binding"/>
    <property type="evidence" value="ECO:0007669"/>
    <property type="project" value="TreeGrafter"/>
</dbReference>
<evidence type="ECO:0000256" key="6">
    <source>
        <dbReference type="ARBA" id="ARBA00022857"/>
    </source>
</evidence>
<dbReference type="GO" id="GO:0051484">
    <property type="term" value="P:isopentenyl diphosphate biosynthetic process, methylerythritol 4-phosphate pathway involved in terpenoid biosynthetic process"/>
    <property type="evidence" value="ECO:0007669"/>
    <property type="project" value="UniProtKB-ARBA"/>
</dbReference>
<name>C0Q6J6_SALPC</name>
<dbReference type="GO" id="GO:0030604">
    <property type="term" value="F:1-deoxy-D-xylulose-5-phosphate reductoisomerase activity"/>
    <property type="evidence" value="ECO:0007669"/>
    <property type="project" value="UniProtKB-UniRule"/>
</dbReference>
<feature type="binding site" evidence="13">
    <location>
        <position position="156"/>
    </location>
    <ligand>
        <name>NADPH</name>
        <dbReference type="ChEBI" id="CHEBI:57783"/>
    </ligand>
</feature>
<dbReference type="InterPro" id="IPR013512">
    <property type="entry name" value="DXP_reductoisomerase_N"/>
</dbReference>
<feature type="binding site" evidence="13">
    <location>
        <position position="41"/>
    </location>
    <ligand>
        <name>NADPH</name>
        <dbReference type="ChEBI" id="CHEBI:57783"/>
    </ligand>
</feature>
<reference evidence="17 18" key="1">
    <citation type="journal article" date="2009" name="PLoS ONE">
        <title>Salmonella paratyphi C: genetic divergence from Salmonella choleraesuis and pathogenic convergence with Salmonella typhi.</title>
        <authorList>
            <person name="Liu W.-Q."/>
            <person name="Feng Y."/>
            <person name="Wang Y."/>
            <person name="Zou Q.-H."/>
            <person name="Chen F."/>
            <person name="Guo J.-T."/>
            <person name="Peng Y.-H."/>
            <person name="Jin Y."/>
            <person name="Li Y.-G."/>
            <person name="Hu S.-N."/>
            <person name="Johnston R.N."/>
            <person name="Liu G.-R."/>
            <person name="Liu S.-L."/>
        </authorList>
    </citation>
    <scope>NUCLEOTIDE SEQUENCE [LARGE SCALE GENOMIC DNA]</scope>
    <source>
        <strain evidence="17 18">RKS4594</strain>
    </source>
</reference>
<dbReference type="InterPro" id="IPR013644">
    <property type="entry name" value="DXP_reductoisomerase_C"/>
</dbReference>
<feature type="binding site" evidence="13">
    <location>
        <position position="68"/>
    </location>
    <ligand>
        <name>NADPH</name>
        <dbReference type="ChEBI" id="CHEBI:57783"/>
    </ligand>
</feature>
<dbReference type="NCBIfam" id="NF009114">
    <property type="entry name" value="PRK12464.1"/>
    <property type="match status" value="1"/>
</dbReference>
<evidence type="ECO:0000256" key="1">
    <source>
        <dbReference type="ARBA" id="ARBA00001941"/>
    </source>
</evidence>
<feature type="binding site" evidence="13">
    <location>
        <position position="154"/>
    </location>
    <ligand>
        <name>NADPH</name>
        <dbReference type="ChEBI" id="CHEBI:57783"/>
    </ligand>
</feature>
<keyword evidence="8 13" id="KW-0464">Manganese</keyword>
<dbReference type="EC" id="1.1.1.267" evidence="4 13"/>
<dbReference type="PANTHER" id="PTHR30525">
    <property type="entry name" value="1-DEOXY-D-XYLULOSE 5-PHOSPHATE REDUCTOISOMERASE"/>
    <property type="match status" value="1"/>
</dbReference>
<protein>
    <recommendedName>
        <fullName evidence="12 13">1-deoxy-D-xylulose 5-phosphate reductoisomerase</fullName>
        <shortName evidence="13">DXP reductoisomerase</shortName>
        <ecNumber evidence="4 13">1.1.1.267</ecNumber>
    </recommendedName>
    <alternativeName>
        <fullName evidence="13">1-deoxyxylulose-5-phosphate reductoisomerase</fullName>
    </alternativeName>
    <alternativeName>
        <fullName evidence="13">2-C-methyl-D-erythritol 4-phosphate synthase</fullName>
    </alternativeName>
</protein>
<dbReference type="UniPathway" id="UPA00056">
    <property type="reaction ID" value="UER00092"/>
</dbReference>
<evidence type="ECO:0000256" key="2">
    <source>
        <dbReference type="ARBA" id="ARBA00005094"/>
    </source>
</evidence>
<organism evidence="17 18">
    <name type="scientific">Salmonella paratyphi C (strain RKS4594)</name>
    <dbReference type="NCBI Taxonomy" id="476213"/>
    <lineage>
        <taxon>Bacteria</taxon>
        <taxon>Pseudomonadati</taxon>
        <taxon>Pseudomonadota</taxon>
        <taxon>Gammaproteobacteria</taxon>
        <taxon>Enterobacterales</taxon>
        <taxon>Enterobacteriaceae</taxon>
        <taxon>Salmonella</taxon>
    </lineage>
</organism>
<dbReference type="SUPFAM" id="SSF51735">
    <property type="entry name" value="NAD(P)-binding Rossmann-fold domains"/>
    <property type="match status" value="1"/>
</dbReference>
<dbReference type="EMBL" id="CP000857">
    <property type="protein sequence ID" value="ACN44425.1"/>
    <property type="molecule type" value="Genomic_DNA"/>
</dbReference>
<evidence type="ECO:0000256" key="5">
    <source>
        <dbReference type="ARBA" id="ARBA00022723"/>
    </source>
</evidence>
<feature type="binding site" evidence="13">
    <location>
        <position position="155"/>
    </location>
    <ligand>
        <name>1-deoxy-D-xylulose 5-phosphate</name>
        <dbReference type="ChEBI" id="CHEBI:57792"/>
    </ligand>
</feature>
<comment type="catalytic activity">
    <reaction evidence="10">
        <text>2-C-methyl-D-erythritol 4-phosphate + NADP(+) = 1-deoxy-D-xylulose 5-phosphate + NADPH + H(+)</text>
        <dbReference type="Rhea" id="RHEA:13717"/>
        <dbReference type="ChEBI" id="CHEBI:15378"/>
        <dbReference type="ChEBI" id="CHEBI:57783"/>
        <dbReference type="ChEBI" id="CHEBI:57792"/>
        <dbReference type="ChEBI" id="CHEBI:58262"/>
        <dbReference type="ChEBI" id="CHEBI:58349"/>
        <dbReference type="EC" id="1.1.1.267"/>
    </reaction>
    <physiologicalReaction direction="right-to-left" evidence="10">
        <dbReference type="Rhea" id="RHEA:13719"/>
    </physiologicalReaction>
</comment>
<dbReference type="PANTHER" id="PTHR30525:SF0">
    <property type="entry name" value="1-DEOXY-D-XYLULOSE 5-PHOSPHATE REDUCTOISOMERASE, CHLOROPLASTIC"/>
    <property type="match status" value="1"/>
</dbReference>
<comment type="cofactor">
    <cofactor evidence="13">
        <name>Mg(2+)</name>
        <dbReference type="ChEBI" id="CHEBI:18420"/>
    </cofactor>
    <cofactor evidence="13">
        <name>Mn(2+)</name>
        <dbReference type="ChEBI" id="CHEBI:29035"/>
    </cofactor>
</comment>
<feature type="binding site" evidence="13">
    <location>
        <position position="182"/>
    </location>
    <ligand>
        <name>1-deoxy-D-xylulose 5-phosphate</name>
        <dbReference type="ChEBI" id="CHEBI:57792"/>
    </ligand>
</feature>
<keyword evidence="5 13" id="KW-0479">Metal-binding</keyword>
<keyword evidence="7 13" id="KW-0560">Oxidoreductase</keyword>
<feature type="binding site" evidence="13">
    <location>
        <position position="239"/>
    </location>
    <ligand>
        <name>1-deoxy-D-xylulose 5-phosphate</name>
        <dbReference type="ChEBI" id="CHEBI:57792"/>
    </ligand>
</feature>
<comment type="similarity">
    <text evidence="3 13">Belongs to the DXR family.</text>
</comment>
<evidence type="ECO:0000256" key="13">
    <source>
        <dbReference type="HAMAP-Rule" id="MF_00183"/>
    </source>
</evidence>
<comment type="pathway">
    <text evidence="2 13">Isoprenoid biosynthesis; isopentenyl diphosphate biosynthesis via DXP pathway; isopentenyl diphosphate from 1-deoxy-D-xylulose 5-phosphate: step 1/6.</text>
</comment>
<dbReference type="GO" id="GO:0016853">
    <property type="term" value="F:isomerase activity"/>
    <property type="evidence" value="ECO:0007669"/>
    <property type="project" value="UniProtKB-KW"/>
</dbReference>
<comment type="function">
    <text evidence="11 13">Catalyzes the NADPH-dependent rearrangement and reduction of 1-deoxy-D-xylulose-5-phosphate (DXP) to 2-C-methyl-D-erythritol 4-phosphate (MEP).</text>
</comment>
<dbReference type="InterPro" id="IPR003821">
    <property type="entry name" value="DXP_reductoisomerase"/>
</dbReference>
<feature type="binding site" evidence="13">
    <location>
        <position position="216"/>
    </location>
    <ligand>
        <name>1-deoxy-D-xylulose 5-phosphate</name>
        <dbReference type="ChEBI" id="CHEBI:57792"/>
    </ligand>
</feature>
<dbReference type="PIRSF" id="PIRSF006205">
    <property type="entry name" value="Dxp_reductismrs"/>
    <property type="match status" value="1"/>
</dbReference>
<dbReference type="Pfam" id="PF02670">
    <property type="entry name" value="DXP_reductoisom"/>
    <property type="match status" value="1"/>
</dbReference>
<feature type="binding site" evidence="13">
    <location>
        <position position="180"/>
    </location>
    <ligand>
        <name>Mn(2+)</name>
        <dbReference type="ChEBI" id="CHEBI:29035"/>
    </ligand>
</feature>
<dbReference type="InterPro" id="IPR026877">
    <property type="entry name" value="DXPR_C"/>
</dbReference>
<comment type="cofactor">
    <cofactor evidence="1">
        <name>Co(2+)</name>
        <dbReference type="ChEBI" id="CHEBI:48828"/>
    </cofactor>
</comment>
<dbReference type="Gene3D" id="1.10.1740.10">
    <property type="match status" value="1"/>
</dbReference>
<keyword evidence="17" id="KW-0413">Isomerase</keyword>
<sequence length="428" mass="46995">MVYKAPRRRHYQVSCAAFCFLFRFNTSGRFMKQLTILGSTGSIGCSTLDVVRHNPDSFRVIALVAGKNVARMAEQCLEFSPRYAVMDDTSSAEQLKIMLQQHGSRTEVLSGQQAACEMAALDEVGHVMAAIVGAAGLLPTLAAIRAGKTILLANKESLVTCGRLFMDEVKRSNARLLPVDSEHNAIFQSLPQSIQHNLGYADLEQNGVTSILLTGSGGPFRETPMCDLAAMTPDQACRHPNWSMGRKISVDSATMMNKGLEYIEARWLFNASARQMEVLIHPQSVIHSMVRYQDGSVLAQLGEPDMRTPIAHTMAWPNRVTSGAQPLDFCKLSALTFSAPDYQRYPCLKLAMEAFEQGQAATTALNAANEITVAAFLAQQIRFTDIAGLNLAVLERMDLQEPASVEDVLQVDAIAREVARKQVIRLSR</sequence>
<dbReference type="InterPro" id="IPR036291">
    <property type="entry name" value="NAD(P)-bd_dom_sf"/>
</dbReference>
<evidence type="ECO:0000259" key="14">
    <source>
        <dbReference type="Pfam" id="PF02670"/>
    </source>
</evidence>
<evidence type="ECO:0000259" key="16">
    <source>
        <dbReference type="Pfam" id="PF13288"/>
    </source>
</evidence>
<feature type="binding site" evidence="13">
    <location>
        <position position="252"/>
    </location>
    <ligand>
        <name>1-deoxy-D-xylulose 5-phosphate</name>
        <dbReference type="ChEBI" id="CHEBI:57792"/>
    </ligand>
</feature>
<accession>C0Q6J6</accession>
<evidence type="ECO:0000259" key="15">
    <source>
        <dbReference type="Pfam" id="PF08436"/>
    </source>
</evidence>
<feature type="binding site" evidence="13">
    <location>
        <position position="257"/>
    </location>
    <ligand>
        <name>1-deoxy-D-xylulose 5-phosphate</name>
        <dbReference type="ChEBI" id="CHEBI:57792"/>
    </ligand>
</feature>
<feature type="binding site" evidence="13">
    <location>
        <position position="42"/>
    </location>
    <ligand>
        <name>NADPH</name>
        <dbReference type="ChEBI" id="CHEBI:57783"/>
    </ligand>
</feature>
<evidence type="ECO:0000256" key="9">
    <source>
        <dbReference type="ARBA" id="ARBA00023229"/>
    </source>
</evidence>
<evidence type="ECO:0000256" key="10">
    <source>
        <dbReference type="ARBA" id="ARBA00048543"/>
    </source>
</evidence>
<dbReference type="SUPFAM" id="SSF55347">
    <property type="entry name" value="Glyceraldehyde-3-phosphate dehydrogenase-like, C-terminal domain"/>
    <property type="match status" value="1"/>
</dbReference>
<feature type="binding site" evidence="13">
    <location>
        <position position="181"/>
    </location>
    <ligand>
        <name>1-deoxy-D-xylulose 5-phosphate</name>
        <dbReference type="ChEBI" id="CHEBI:57792"/>
    </ligand>
</feature>
<evidence type="ECO:0000256" key="3">
    <source>
        <dbReference type="ARBA" id="ARBA00006825"/>
    </source>
</evidence>
<evidence type="ECO:0000256" key="11">
    <source>
        <dbReference type="ARBA" id="ARBA00054845"/>
    </source>
</evidence>